<keyword evidence="2 5" id="KW-0547">Nucleotide-binding</keyword>
<dbReference type="GO" id="GO:0005737">
    <property type="term" value="C:cytoplasm"/>
    <property type="evidence" value="ECO:0007669"/>
    <property type="project" value="TreeGrafter"/>
</dbReference>
<dbReference type="AlphaFoldDB" id="A0AAD5V1S9"/>
<evidence type="ECO:0000256" key="2">
    <source>
        <dbReference type="ARBA" id="ARBA00022741"/>
    </source>
</evidence>
<dbReference type="GO" id="GO:0001664">
    <property type="term" value="F:G protein-coupled receptor binding"/>
    <property type="evidence" value="ECO:0007669"/>
    <property type="project" value="TreeGrafter"/>
</dbReference>
<evidence type="ECO:0000256" key="3">
    <source>
        <dbReference type="ARBA" id="ARBA00023134"/>
    </source>
</evidence>
<keyword evidence="3 5" id="KW-0342">GTP-binding</keyword>
<feature type="binding site" evidence="5">
    <location>
        <begin position="432"/>
        <end position="435"/>
    </location>
    <ligand>
        <name>GTP</name>
        <dbReference type="ChEBI" id="CHEBI:37565"/>
    </ligand>
</feature>
<dbReference type="PROSITE" id="PS51882">
    <property type="entry name" value="G_ALPHA"/>
    <property type="match status" value="1"/>
</dbReference>
<dbReference type="SMART" id="SM00275">
    <property type="entry name" value="G_alpha"/>
    <property type="match status" value="1"/>
</dbReference>
<keyword evidence="4" id="KW-0807">Transducer</keyword>
<dbReference type="GO" id="GO:0031683">
    <property type="term" value="F:G-protein beta/gamma-subunit complex binding"/>
    <property type="evidence" value="ECO:0007669"/>
    <property type="project" value="InterPro"/>
</dbReference>
<dbReference type="FunFam" id="3.40.50.300:FF:000692">
    <property type="entry name" value="Guanine nucleotide-binding protein subunit alpha"/>
    <property type="match status" value="1"/>
</dbReference>
<dbReference type="GO" id="GO:0005525">
    <property type="term" value="F:GTP binding"/>
    <property type="evidence" value="ECO:0007669"/>
    <property type="project" value="UniProtKB-KW"/>
</dbReference>
<name>A0AAD5V1S9_9APHY</name>
<feature type="compositionally biased region" description="Basic and acidic residues" evidence="7">
    <location>
        <begin position="34"/>
        <end position="52"/>
    </location>
</feature>
<dbReference type="SUPFAM" id="SSF47895">
    <property type="entry name" value="Transducin (alpha subunit), insertion domain"/>
    <property type="match status" value="1"/>
</dbReference>
<feature type="compositionally biased region" description="Polar residues" evidence="7">
    <location>
        <begin position="145"/>
        <end position="177"/>
    </location>
</feature>
<reference evidence="8" key="1">
    <citation type="submission" date="2022-07" db="EMBL/GenBank/DDBJ databases">
        <title>Genome Sequence of Physisporinus lineatus.</title>
        <authorList>
            <person name="Buettner E."/>
        </authorList>
    </citation>
    <scope>NUCLEOTIDE SEQUENCE</scope>
    <source>
        <strain evidence="8">VT162</strain>
    </source>
</reference>
<dbReference type="InterPro" id="IPR001019">
    <property type="entry name" value="Gprotein_alpha_su"/>
</dbReference>
<feature type="binding site" evidence="5">
    <location>
        <begin position="334"/>
        <end position="340"/>
    </location>
    <ligand>
        <name>GTP</name>
        <dbReference type="ChEBI" id="CHEBI:37565"/>
    </ligand>
</feature>
<dbReference type="InterPro" id="IPR011025">
    <property type="entry name" value="GproteinA_insert"/>
</dbReference>
<dbReference type="EMBL" id="JANAWD010000218">
    <property type="protein sequence ID" value="KAJ3483700.1"/>
    <property type="molecule type" value="Genomic_DNA"/>
</dbReference>
<dbReference type="Proteomes" id="UP001212997">
    <property type="component" value="Unassembled WGS sequence"/>
</dbReference>
<dbReference type="Pfam" id="PF00503">
    <property type="entry name" value="G-alpha"/>
    <property type="match status" value="1"/>
</dbReference>
<feature type="compositionally biased region" description="Basic and acidic residues" evidence="7">
    <location>
        <begin position="258"/>
        <end position="267"/>
    </location>
</feature>
<evidence type="ECO:0000313" key="9">
    <source>
        <dbReference type="Proteomes" id="UP001212997"/>
    </source>
</evidence>
<evidence type="ECO:0000256" key="1">
    <source>
        <dbReference type="ARBA" id="ARBA00022723"/>
    </source>
</evidence>
<feature type="region of interest" description="Disordered" evidence="7">
    <location>
        <begin position="131"/>
        <end position="177"/>
    </location>
</feature>
<dbReference type="PRINTS" id="PR00318">
    <property type="entry name" value="GPROTEINA"/>
</dbReference>
<evidence type="ECO:0000256" key="5">
    <source>
        <dbReference type="PIRSR" id="PIRSR601019-1"/>
    </source>
</evidence>
<proteinExistence type="predicted"/>
<keyword evidence="1 6" id="KW-0479">Metal-binding</keyword>
<evidence type="ECO:0008006" key="10">
    <source>
        <dbReference type="Google" id="ProtNLM"/>
    </source>
</evidence>
<organism evidence="8 9">
    <name type="scientific">Meripilus lineatus</name>
    <dbReference type="NCBI Taxonomy" id="2056292"/>
    <lineage>
        <taxon>Eukaryota</taxon>
        <taxon>Fungi</taxon>
        <taxon>Dikarya</taxon>
        <taxon>Basidiomycota</taxon>
        <taxon>Agaricomycotina</taxon>
        <taxon>Agaricomycetes</taxon>
        <taxon>Polyporales</taxon>
        <taxon>Meripilaceae</taxon>
        <taxon>Meripilus</taxon>
    </lineage>
</organism>
<keyword evidence="6" id="KW-0460">Magnesium</keyword>
<accession>A0AAD5V1S9</accession>
<keyword evidence="9" id="KW-1185">Reference proteome</keyword>
<dbReference type="PANTHER" id="PTHR10218:SF360">
    <property type="entry name" value="GUANINE NUCLEOTIDE-BINDING PROTEIN SUBUNIT ALPHA HOMOLOG"/>
    <property type="match status" value="1"/>
</dbReference>
<dbReference type="InterPro" id="IPR027417">
    <property type="entry name" value="P-loop_NTPase"/>
</dbReference>
<protein>
    <recommendedName>
        <fullName evidence="10">Guanine nucleotide-binding protein alpha-4 subunit</fullName>
    </recommendedName>
</protein>
<dbReference type="GO" id="GO:0003924">
    <property type="term" value="F:GTPase activity"/>
    <property type="evidence" value="ECO:0007669"/>
    <property type="project" value="InterPro"/>
</dbReference>
<dbReference type="PANTHER" id="PTHR10218">
    <property type="entry name" value="GTP-BINDING PROTEIN ALPHA SUBUNIT"/>
    <property type="match status" value="1"/>
</dbReference>
<evidence type="ECO:0000256" key="7">
    <source>
        <dbReference type="SAM" id="MobiDB-lite"/>
    </source>
</evidence>
<gene>
    <name evidence="8" type="ORF">NLI96_g6144</name>
</gene>
<evidence type="ECO:0000256" key="4">
    <source>
        <dbReference type="ARBA" id="ARBA00023224"/>
    </source>
</evidence>
<dbReference type="SUPFAM" id="SSF52540">
    <property type="entry name" value="P-loop containing nucleoside triphosphate hydrolases"/>
    <property type="match status" value="1"/>
</dbReference>
<sequence length="449" mass="49834">MIRVPRPPSVHSLSTDSTDPLAAVLRPPSSETEEERKSRLQREAEAKQISDRIDEEISQDEKKFKKRKQDVKLLLLGQAESGKSTLQKQFQLMYNPSSLEEERLSWRSVVYYNIARPVKRILDALDAIAEGEEEEGSGSEAVSGTPDTSGRLASSSSHFEGTSLDQGSSSLHASSSKPDQDAQLINLRSRLAPLVAAESSLANYLSGGVSVAGSGKGNVFVRTGWQARSLVSFGKSKNGRSSFTGQRSSLENSPSRTSNRESVRSQEESNAFLENVGNIVDASKEDVKELWEHPAVKKLRGGRKFRLEEWAEFFLDNITRVAAAGYVPTTDDILHARIQTMGVAEHIFDVAVHGRSVTWHLYDVGGARGQRHTWIPYFDDANAIIFLAPISAYDQYLDEDPRTNRIDDSLQLFTHICSNPLLKKVHLVLFLNKIDVLQSKLARGVKVKK</sequence>
<feature type="region of interest" description="Disordered" evidence="7">
    <location>
        <begin position="236"/>
        <end position="268"/>
    </location>
</feature>
<dbReference type="GO" id="GO:0005834">
    <property type="term" value="C:heterotrimeric G-protein complex"/>
    <property type="evidence" value="ECO:0007669"/>
    <property type="project" value="TreeGrafter"/>
</dbReference>
<evidence type="ECO:0000313" key="8">
    <source>
        <dbReference type="EMBL" id="KAJ3483700.1"/>
    </source>
</evidence>
<dbReference type="GO" id="GO:0046872">
    <property type="term" value="F:metal ion binding"/>
    <property type="evidence" value="ECO:0007669"/>
    <property type="project" value="UniProtKB-KW"/>
</dbReference>
<dbReference type="Gene3D" id="3.40.50.300">
    <property type="entry name" value="P-loop containing nucleotide triphosphate hydrolases"/>
    <property type="match status" value="2"/>
</dbReference>
<feature type="binding site" evidence="6">
    <location>
        <position position="340"/>
    </location>
    <ligand>
        <name>Mg(2+)</name>
        <dbReference type="ChEBI" id="CHEBI:18420"/>
    </ligand>
</feature>
<feature type="region of interest" description="Disordered" evidence="7">
    <location>
        <begin position="1"/>
        <end position="62"/>
    </location>
</feature>
<dbReference type="Gene3D" id="1.10.400.10">
    <property type="entry name" value="GI Alpha 1, domain 2-like"/>
    <property type="match status" value="1"/>
</dbReference>
<dbReference type="GO" id="GO:0007188">
    <property type="term" value="P:adenylate cyclase-modulating G protein-coupled receptor signaling pathway"/>
    <property type="evidence" value="ECO:0007669"/>
    <property type="project" value="TreeGrafter"/>
</dbReference>
<comment type="caution">
    <text evidence="8">The sequence shown here is derived from an EMBL/GenBank/DDBJ whole genome shotgun (WGS) entry which is preliminary data.</text>
</comment>
<feature type="compositionally biased region" description="Polar residues" evidence="7">
    <location>
        <begin position="239"/>
        <end position="257"/>
    </location>
</feature>
<evidence type="ECO:0000256" key="6">
    <source>
        <dbReference type="PIRSR" id="PIRSR601019-2"/>
    </source>
</evidence>